<evidence type="ECO:0000256" key="1">
    <source>
        <dbReference type="SAM" id="MobiDB-lite"/>
    </source>
</evidence>
<proteinExistence type="predicted"/>
<feature type="region of interest" description="Disordered" evidence="1">
    <location>
        <begin position="362"/>
        <end position="391"/>
    </location>
</feature>
<dbReference type="EMBL" id="KZ805311">
    <property type="protein sequence ID" value="PVI05875.1"/>
    <property type="molecule type" value="Genomic_DNA"/>
</dbReference>
<feature type="compositionally biased region" description="Basic and acidic residues" evidence="1">
    <location>
        <begin position="382"/>
        <end position="391"/>
    </location>
</feature>
<accession>A0A2V1E9G0</accession>
<reference evidence="2 3" key="1">
    <citation type="journal article" date="2018" name="Sci. Rep.">
        <title>Comparative genomics provides insights into the lifestyle and reveals functional heterogeneity of dark septate endophytic fungi.</title>
        <authorList>
            <person name="Knapp D.G."/>
            <person name="Nemeth J.B."/>
            <person name="Barry K."/>
            <person name="Hainaut M."/>
            <person name="Henrissat B."/>
            <person name="Johnson J."/>
            <person name="Kuo A."/>
            <person name="Lim J.H.P."/>
            <person name="Lipzen A."/>
            <person name="Nolan M."/>
            <person name="Ohm R.A."/>
            <person name="Tamas L."/>
            <person name="Grigoriev I.V."/>
            <person name="Spatafora J.W."/>
            <person name="Nagy L.G."/>
            <person name="Kovacs G.M."/>
        </authorList>
    </citation>
    <scope>NUCLEOTIDE SEQUENCE [LARGE SCALE GENOMIC DNA]</scope>
    <source>
        <strain evidence="2 3">DSE2036</strain>
    </source>
</reference>
<evidence type="ECO:0000313" key="2">
    <source>
        <dbReference type="EMBL" id="PVI05875.1"/>
    </source>
</evidence>
<sequence length="391" mass="45295">MSTDWIDCRPERDHEAWTMPLSDERRQLLEDIAGQLDRRLRPEFWAFLQVGDLGKIRKIADPDLTIIWDQLRSFNGLFGAQLRDSLLLWMQRRTEVGTWTNTNTNSDRKRTHSKAFSDDESPTPRPSSLQSPASETRTRSGVPMGTPEGSVRHDDKIADLSKQRDGNLCVITKMSAIDACHIYPWCAFGGKSERVANFWTTLRYFWPDEKVEAWRRKIFPDDSTRSGRGKETVENMVTFTATVHRFHSQGAFALRPVRKAADNTQLELEFHWLKRQVREKTDTVDIMEPPMSSRDLKLSEIGEFLCRWDGDQSPPTQLFSGYRFTMVTDDCEKKPLPDTDLLELQWHLQRIFAMSGAAGWKEEEEDDDNLDHRWSSSWSDGSDDHGEGWYS</sequence>
<evidence type="ECO:0000313" key="3">
    <source>
        <dbReference type="Proteomes" id="UP000244855"/>
    </source>
</evidence>
<feature type="region of interest" description="Disordered" evidence="1">
    <location>
        <begin position="99"/>
        <end position="157"/>
    </location>
</feature>
<dbReference type="OrthoDB" id="5416097at2759"/>
<protein>
    <submittedName>
        <fullName evidence="2">Uncharacterized protein</fullName>
    </submittedName>
</protein>
<feature type="compositionally biased region" description="Polar residues" evidence="1">
    <location>
        <begin position="126"/>
        <end position="135"/>
    </location>
</feature>
<dbReference type="Proteomes" id="UP000244855">
    <property type="component" value="Unassembled WGS sequence"/>
</dbReference>
<keyword evidence="3" id="KW-1185">Reference proteome</keyword>
<organism evidence="2 3">
    <name type="scientific">Periconia macrospinosa</name>
    <dbReference type="NCBI Taxonomy" id="97972"/>
    <lineage>
        <taxon>Eukaryota</taxon>
        <taxon>Fungi</taxon>
        <taxon>Dikarya</taxon>
        <taxon>Ascomycota</taxon>
        <taxon>Pezizomycotina</taxon>
        <taxon>Dothideomycetes</taxon>
        <taxon>Pleosporomycetidae</taxon>
        <taxon>Pleosporales</taxon>
        <taxon>Massarineae</taxon>
        <taxon>Periconiaceae</taxon>
        <taxon>Periconia</taxon>
    </lineage>
</organism>
<gene>
    <name evidence="2" type="ORF">DM02DRAFT_682800</name>
</gene>
<name>A0A2V1E9G0_9PLEO</name>
<dbReference type="AlphaFoldDB" id="A0A2V1E9G0"/>